<feature type="compositionally biased region" description="Polar residues" evidence="1">
    <location>
        <begin position="428"/>
        <end position="440"/>
    </location>
</feature>
<feature type="transmembrane region" description="Helical" evidence="2">
    <location>
        <begin position="137"/>
        <end position="155"/>
    </location>
</feature>
<dbReference type="KEGG" id="rul:UC8_34280"/>
<protein>
    <recommendedName>
        <fullName evidence="5">Chromosome partition protein Smc</fullName>
    </recommendedName>
</protein>
<dbReference type="RefSeq" id="WP_068138278.1">
    <property type="nucleotide sequence ID" value="NZ_CP042914.1"/>
</dbReference>
<feature type="compositionally biased region" description="Polar residues" evidence="1">
    <location>
        <begin position="401"/>
        <end position="421"/>
    </location>
</feature>
<evidence type="ECO:0000313" key="4">
    <source>
        <dbReference type="Proteomes" id="UP000325286"/>
    </source>
</evidence>
<dbReference type="OrthoDB" id="265967at2"/>
<keyword evidence="2" id="KW-0472">Membrane</keyword>
<organism evidence="3 4">
    <name type="scientific">Roseimaritima ulvae</name>
    <dbReference type="NCBI Taxonomy" id="980254"/>
    <lineage>
        <taxon>Bacteria</taxon>
        <taxon>Pseudomonadati</taxon>
        <taxon>Planctomycetota</taxon>
        <taxon>Planctomycetia</taxon>
        <taxon>Pirellulales</taxon>
        <taxon>Pirellulaceae</taxon>
        <taxon>Roseimaritima</taxon>
    </lineage>
</organism>
<dbReference type="Proteomes" id="UP000325286">
    <property type="component" value="Chromosome"/>
</dbReference>
<accession>A0A5B9QQN0</accession>
<sequence length="495" mass="53956">MTNIERCVRNIRRRQQRQWLWKAASHGLLCAAVLACLLALVCMIAGRSAAWTWMAGLLLAGPILGAAVALLRGPSMRDAAVAIDRCCNLKDRTQTAMGFLRKREQQPLRRLQIADAEQHLADIDPVAVAPIRNPRSFPIAVAIAIAAVGLVFLTSPKTEVVAAPVVSSAVSNSASRAADGLEELRVFQQQEQDPELEQLLKELADQIDELKQPGMDPKEALAQLSEMEAALQEMQKQLHDPGLDAQLQQVGDALSLSAAMATAGAAMSEGQLDKAEEELTKLELPELDRKTEKAITEKLSQVKENDKDGGQKRKALKDAVSQVSEGLSSGNRSQFKDGMKGLASECKKQGNRKKLSDLLRKQCQCLSECKSECEGECKSQADSKKKGGNKAGTGRSGNDPGEQTPQLKTNPQMNITGQDSGQGDVDVETSTAPEQQQQAVRNYRENAEQYEAMSESVLSSESIPLGHRQTIRRYFEMIRPQGSETDQVVEQTTAE</sequence>
<dbReference type="AlphaFoldDB" id="A0A5B9QQN0"/>
<evidence type="ECO:0000256" key="1">
    <source>
        <dbReference type="SAM" id="MobiDB-lite"/>
    </source>
</evidence>
<proteinExistence type="predicted"/>
<gene>
    <name evidence="3" type="ORF">UC8_34280</name>
</gene>
<evidence type="ECO:0008006" key="5">
    <source>
        <dbReference type="Google" id="ProtNLM"/>
    </source>
</evidence>
<feature type="compositionally biased region" description="Basic and acidic residues" evidence="1">
    <location>
        <begin position="300"/>
        <end position="311"/>
    </location>
</feature>
<keyword evidence="4" id="KW-1185">Reference proteome</keyword>
<feature type="transmembrane region" description="Helical" evidence="2">
    <location>
        <begin position="20"/>
        <end position="46"/>
    </location>
</feature>
<evidence type="ECO:0000256" key="2">
    <source>
        <dbReference type="SAM" id="Phobius"/>
    </source>
</evidence>
<feature type="compositionally biased region" description="Polar residues" evidence="1">
    <location>
        <begin position="321"/>
        <end position="333"/>
    </location>
</feature>
<keyword evidence="2" id="KW-0812">Transmembrane</keyword>
<feature type="region of interest" description="Disordered" evidence="1">
    <location>
        <begin position="300"/>
        <end position="337"/>
    </location>
</feature>
<name>A0A5B9QQN0_9BACT</name>
<evidence type="ECO:0000313" key="3">
    <source>
        <dbReference type="EMBL" id="QEG41407.1"/>
    </source>
</evidence>
<keyword evidence="2" id="KW-1133">Transmembrane helix</keyword>
<reference evidence="3 4" key="1">
    <citation type="submission" date="2019-08" db="EMBL/GenBank/DDBJ databases">
        <title>Deep-cultivation of Planctomycetes and their phenomic and genomic characterization uncovers novel biology.</title>
        <authorList>
            <person name="Wiegand S."/>
            <person name="Jogler M."/>
            <person name="Boedeker C."/>
            <person name="Pinto D."/>
            <person name="Vollmers J."/>
            <person name="Rivas-Marin E."/>
            <person name="Kohn T."/>
            <person name="Peeters S.H."/>
            <person name="Heuer A."/>
            <person name="Rast P."/>
            <person name="Oberbeckmann S."/>
            <person name="Bunk B."/>
            <person name="Jeske O."/>
            <person name="Meyerdierks A."/>
            <person name="Storesund J.E."/>
            <person name="Kallscheuer N."/>
            <person name="Luecker S."/>
            <person name="Lage O.M."/>
            <person name="Pohl T."/>
            <person name="Merkel B.J."/>
            <person name="Hornburger P."/>
            <person name="Mueller R.-W."/>
            <person name="Bruemmer F."/>
            <person name="Labrenz M."/>
            <person name="Spormann A.M."/>
            <person name="Op den Camp H."/>
            <person name="Overmann J."/>
            <person name="Amann R."/>
            <person name="Jetten M.S.M."/>
            <person name="Mascher T."/>
            <person name="Medema M.H."/>
            <person name="Devos D.P."/>
            <person name="Kaster A.-K."/>
            <person name="Ovreas L."/>
            <person name="Rohde M."/>
            <person name="Galperin M.Y."/>
            <person name="Jogler C."/>
        </authorList>
    </citation>
    <scope>NUCLEOTIDE SEQUENCE [LARGE SCALE GENOMIC DNA]</scope>
    <source>
        <strain evidence="3 4">UC8</strain>
    </source>
</reference>
<feature type="region of interest" description="Disordered" evidence="1">
    <location>
        <begin position="377"/>
        <end position="440"/>
    </location>
</feature>
<dbReference type="EMBL" id="CP042914">
    <property type="protein sequence ID" value="QEG41407.1"/>
    <property type="molecule type" value="Genomic_DNA"/>
</dbReference>
<feature type="transmembrane region" description="Helical" evidence="2">
    <location>
        <begin position="52"/>
        <end position="71"/>
    </location>
</feature>